<keyword evidence="3" id="KW-1133">Transmembrane helix</keyword>
<feature type="transmembrane region" description="Helical" evidence="3">
    <location>
        <begin position="24"/>
        <end position="44"/>
    </location>
</feature>
<comment type="caution">
    <text evidence="4">The sequence shown here is derived from an EMBL/GenBank/DDBJ whole genome shotgun (WGS) entry which is preliminary data.</text>
</comment>
<keyword evidence="3" id="KW-0472">Membrane</keyword>
<feature type="compositionally biased region" description="Low complexity" evidence="2">
    <location>
        <begin position="171"/>
        <end position="180"/>
    </location>
</feature>
<feature type="coiled-coil region" evidence="1">
    <location>
        <begin position="70"/>
        <end position="97"/>
    </location>
</feature>
<protein>
    <recommendedName>
        <fullName evidence="6">Mucin-associated surface protein</fullName>
    </recommendedName>
</protein>
<feature type="compositionally biased region" description="Low complexity" evidence="2">
    <location>
        <begin position="134"/>
        <end position="163"/>
    </location>
</feature>
<evidence type="ECO:0000256" key="3">
    <source>
        <dbReference type="SAM" id="Phobius"/>
    </source>
</evidence>
<sequence length="193" mass="19525">MPPEAPASAGATDGAVPGRRRFRLWRAAVLLVSAACVAGVLYAASPLLRPADSDAATLRGLQIRVLNISQAAAENRMDGALAALEALEKDLNDAAGQGLISLSRYRGIDAAVEAVRVDITGQLAAAAAASAEAPATTASDTSPPEAAVQPQPAPQVQPDQPAVIPVPVPAPVQQQPVLPDAAKEAKGKGKAKP</sequence>
<keyword evidence="5" id="KW-1185">Reference proteome</keyword>
<organism evidence="4 5">
    <name type="scientific">Pseudarthrobacter siccitolerans</name>
    <dbReference type="NCBI Taxonomy" id="861266"/>
    <lineage>
        <taxon>Bacteria</taxon>
        <taxon>Bacillati</taxon>
        <taxon>Actinomycetota</taxon>
        <taxon>Actinomycetes</taxon>
        <taxon>Micrococcales</taxon>
        <taxon>Micrococcaceae</taxon>
        <taxon>Pseudarthrobacter</taxon>
    </lineage>
</organism>
<accession>A0A024H3P4</accession>
<keyword evidence="1" id="KW-0175">Coiled coil</keyword>
<feature type="region of interest" description="Disordered" evidence="2">
    <location>
        <begin position="134"/>
        <end position="193"/>
    </location>
</feature>
<evidence type="ECO:0000256" key="1">
    <source>
        <dbReference type="SAM" id="Coils"/>
    </source>
</evidence>
<dbReference type="Proteomes" id="UP000035722">
    <property type="component" value="Unassembled WGS sequence"/>
</dbReference>
<keyword evidence="3" id="KW-0812">Transmembrane</keyword>
<proteinExistence type="predicted"/>
<dbReference type="RefSeq" id="WP_407681131.1">
    <property type="nucleotide sequence ID" value="NZ_CAQI01000044.1"/>
</dbReference>
<evidence type="ECO:0000313" key="4">
    <source>
        <dbReference type="EMBL" id="CCQ46462.1"/>
    </source>
</evidence>
<name>A0A024H3P4_9MICC</name>
<reference evidence="5" key="1">
    <citation type="journal article" date="2014" name="Genome Announc.">
        <title>Genome Sequence of Arthrobacter siccitolerans 4J27, a Xeroprotectant-Producing Desiccation-Tolerant Microorganism.</title>
        <authorList>
            <person name="Manzanera M."/>
            <person name="Santa-Cruz-Calvo L."/>
            <person name="Vilchez J.I."/>
            <person name="Garcia-Fontana C."/>
            <person name="Silva-Castro G.A."/>
            <person name="Calvo C."/>
            <person name="Gonzalez-Lopez J."/>
        </authorList>
    </citation>
    <scope>NUCLEOTIDE SEQUENCE [LARGE SCALE GENOMIC DNA]</scope>
    <source>
        <strain evidence="5">4J27</strain>
    </source>
</reference>
<gene>
    <name evidence="4" type="ORF">ARTSIC4J27_2425</name>
</gene>
<dbReference type="EMBL" id="CAQI01000044">
    <property type="protein sequence ID" value="CCQ46462.1"/>
    <property type="molecule type" value="Genomic_DNA"/>
</dbReference>
<evidence type="ECO:0008006" key="6">
    <source>
        <dbReference type="Google" id="ProtNLM"/>
    </source>
</evidence>
<evidence type="ECO:0000256" key="2">
    <source>
        <dbReference type="SAM" id="MobiDB-lite"/>
    </source>
</evidence>
<dbReference type="AlphaFoldDB" id="A0A024H3P4"/>
<evidence type="ECO:0000313" key="5">
    <source>
        <dbReference type="Proteomes" id="UP000035722"/>
    </source>
</evidence>
<dbReference type="STRING" id="861266.ARTSIC4J27_2425"/>